<dbReference type="EMBL" id="ARZA01000282">
    <property type="protein sequence ID" value="EOC99296.1"/>
    <property type="molecule type" value="Genomic_DNA"/>
</dbReference>
<dbReference type="GO" id="GO:0008233">
    <property type="term" value="F:peptidase activity"/>
    <property type="evidence" value="ECO:0007669"/>
    <property type="project" value="UniProtKB-KW"/>
</dbReference>
<dbReference type="eggNOG" id="ENOG50313RY">
    <property type="taxonomic scope" value="Bacteria"/>
</dbReference>
<keyword evidence="1" id="KW-0645">Protease</keyword>
<evidence type="ECO:0000313" key="1">
    <source>
        <dbReference type="EMBL" id="EOC99296.1"/>
    </source>
</evidence>
<keyword evidence="2" id="KW-1185">Reference proteome</keyword>
<keyword evidence="1" id="KW-0378">Hydrolase</keyword>
<dbReference type="PATRIC" id="fig|1304284.3.peg.2634"/>
<proteinExistence type="predicted"/>
<dbReference type="InterPro" id="IPR009665">
    <property type="entry name" value="YyaC"/>
</dbReference>
<comment type="caution">
    <text evidence="1">The sequence shown here is derived from an EMBL/GenBank/DDBJ whole genome shotgun (WGS) entry which is preliminary data.</text>
</comment>
<gene>
    <name evidence="1" type="ORF">L21TH_2680</name>
</gene>
<dbReference type="NCBIfam" id="TIGR02841">
    <property type="entry name" value="spore_YyaC"/>
    <property type="match status" value="1"/>
</dbReference>
<accession>R1ARI3</accession>
<dbReference type="InterPro" id="IPR023430">
    <property type="entry name" value="Pept_HybD-like_dom_sf"/>
</dbReference>
<evidence type="ECO:0000313" key="2">
    <source>
        <dbReference type="Proteomes" id="UP000013378"/>
    </source>
</evidence>
<dbReference type="RefSeq" id="WP_006317471.1">
    <property type="nucleotide sequence ID" value="NZ_ARZA01000282.1"/>
</dbReference>
<dbReference type="SUPFAM" id="SSF53163">
    <property type="entry name" value="HybD-like"/>
    <property type="match status" value="1"/>
</dbReference>
<reference evidence="1 2" key="1">
    <citation type="journal article" date="2015" name="Geomicrobiol. J.">
        <title>Caldisalinibacter kiritimatiensis gen. nov., sp. nov., a moderately thermohalophilic thiosulfate-reducing bacterium from a hypersaline microbial mat.</title>
        <authorList>
            <person name="Ben Hania W."/>
            <person name="Joseph M."/>
            <person name="Fiebig A."/>
            <person name="Bunk B."/>
            <person name="Klenk H.-P."/>
            <person name="Fardeau M.-L."/>
            <person name="Spring S."/>
        </authorList>
    </citation>
    <scope>NUCLEOTIDE SEQUENCE [LARGE SCALE GENOMIC DNA]</scope>
    <source>
        <strain evidence="1 2">L21-TH-D2</strain>
    </source>
</reference>
<dbReference type="STRING" id="1304284.L21TH_2680"/>
<dbReference type="OrthoDB" id="9815953at2"/>
<organism evidence="1 2">
    <name type="scientific">Caldisalinibacter kiritimatiensis</name>
    <dbReference type="NCBI Taxonomy" id="1304284"/>
    <lineage>
        <taxon>Bacteria</taxon>
        <taxon>Bacillati</taxon>
        <taxon>Bacillota</taxon>
        <taxon>Tissierellia</taxon>
        <taxon>Tissierellales</taxon>
        <taxon>Thermohalobacteraceae</taxon>
        <taxon>Caldisalinibacter</taxon>
    </lineage>
</organism>
<dbReference type="AlphaFoldDB" id="R1ARI3"/>
<protein>
    <submittedName>
        <fullName evidence="1">Spore protease GPR related protein</fullName>
    </submittedName>
</protein>
<dbReference type="GO" id="GO:0006508">
    <property type="term" value="P:proteolysis"/>
    <property type="evidence" value="ECO:0007669"/>
    <property type="project" value="UniProtKB-KW"/>
</dbReference>
<dbReference type="Pfam" id="PF06866">
    <property type="entry name" value="DUF1256"/>
    <property type="match status" value="1"/>
</dbReference>
<dbReference type="Proteomes" id="UP000013378">
    <property type="component" value="Unassembled WGS sequence"/>
</dbReference>
<sequence>MNTKNLEIHFKDKSASEILSEYLRPFCTQSTILLCIGTDKCIGDCLGPLVGTLLEKSSFPLPIYGTLNSPVHAINLKEKIKEIKKRHPFSFVIAIDACLSSSENIGTIEIRHSPIFPGKGIGKTLPPVGDLSIIGIVDSVRKDKSLSLHSIRLSFVMDMAEVIVKSLLDATDRKSD</sequence>
<name>R1ARI3_9FIRM</name>